<comment type="catalytic activity">
    <reaction evidence="8">
        <text>Endohydrolysis of (1-&gt;4)-beta-D-glucosidic linkages in cellulose, lichenin and cereal beta-D-glucans.</text>
        <dbReference type="EC" id="3.2.1.4"/>
    </reaction>
</comment>
<evidence type="ECO:0000313" key="12">
    <source>
        <dbReference type="Proteomes" id="UP000184185"/>
    </source>
</evidence>
<dbReference type="InterPro" id="IPR013783">
    <property type="entry name" value="Ig-like_fold"/>
</dbReference>
<dbReference type="OrthoDB" id="9758662at2"/>
<sequence>MQKIFVNQVGFMPKEAKKAVLNFDAPEFKLVDEAGATVFEGKTSHFGTDDISGEDTFVADFSDFKGTDSEGKLKVVAGGATSAGFEITESVYDKLMHDICKCFYYLRCGDALDKKYAGEYYHEACHLSKATVYGEEVEPVDVSGGWHDAGDYGRYSTAGAVALAHLLYGVRFFDNLLDVKFEIPEEKCEKGVLPNILAEAKVELDFLMKMQRENGSVWHKVTTFSHAPFIMPEEDKSELFLFSVSSLATADIAAVFALAYTIYRKYDTAYANLLMERSIKAYAWLEANPEAKLFKNAEGSNTGEYPENEDNSNRFWAAAALFEATGEKKYYDEALKQKPLIEAYDKSDAFKEYTGNIFTCLGWGDVAGLGSMSLILKDDGSELCAFAKDAFLSEADRLCQNAKTNGFGLCMLKENFIWGSNMELLKYMMVLTVANTLKPEERFVNAITAGLDYLLGCNSVDVSYVTGNGEKAYKNPHLRPTAVDDIEEPWPGLVSGGPNTGLQDEQAQTLPKDTAPMKCYLDHVDCYSLNEITIYWNSPLVFVMAGLLK</sequence>
<dbReference type="GO" id="GO:0008810">
    <property type="term" value="F:cellulase activity"/>
    <property type="evidence" value="ECO:0007669"/>
    <property type="project" value="UniProtKB-EC"/>
</dbReference>
<dbReference type="AlphaFoldDB" id="A0A1M6A7H5"/>
<dbReference type="Pfam" id="PF02927">
    <property type="entry name" value="CelD_N"/>
    <property type="match status" value="1"/>
</dbReference>
<evidence type="ECO:0000256" key="5">
    <source>
        <dbReference type="ARBA" id="ARBA00023295"/>
    </source>
</evidence>
<dbReference type="Pfam" id="PF00759">
    <property type="entry name" value="Glyco_hydro_9"/>
    <property type="match status" value="1"/>
</dbReference>
<keyword evidence="12" id="KW-1185">Reference proteome</keyword>
<organism evidence="11 12">
    <name type="scientific">Pseudobutyrivibrio xylanivorans DSM 14809</name>
    <dbReference type="NCBI Taxonomy" id="1123012"/>
    <lineage>
        <taxon>Bacteria</taxon>
        <taxon>Bacillati</taxon>
        <taxon>Bacillota</taxon>
        <taxon>Clostridia</taxon>
        <taxon>Lachnospirales</taxon>
        <taxon>Lachnospiraceae</taxon>
        <taxon>Pseudobutyrivibrio</taxon>
    </lineage>
</organism>
<evidence type="ECO:0000256" key="7">
    <source>
        <dbReference type="PROSITE-ProRule" id="PRU10060"/>
    </source>
</evidence>
<evidence type="ECO:0000256" key="2">
    <source>
        <dbReference type="ARBA" id="ARBA00022801"/>
    </source>
</evidence>
<name>A0A1M6A7H5_PSEXY</name>
<evidence type="ECO:0000256" key="3">
    <source>
        <dbReference type="ARBA" id="ARBA00023001"/>
    </source>
</evidence>
<reference evidence="11 12" key="1">
    <citation type="submission" date="2016-11" db="EMBL/GenBank/DDBJ databases">
        <authorList>
            <person name="Jaros S."/>
            <person name="Januszkiewicz K."/>
            <person name="Wedrychowicz H."/>
        </authorList>
    </citation>
    <scope>NUCLEOTIDE SEQUENCE [LARGE SCALE GENOMIC DNA]</scope>
    <source>
        <strain evidence="11 12">DSM 14809</strain>
    </source>
</reference>
<dbReference type="PROSITE" id="PS00698">
    <property type="entry name" value="GH9_3"/>
    <property type="match status" value="1"/>
</dbReference>
<evidence type="ECO:0000259" key="9">
    <source>
        <dbReference type="Pfam" id="PF00759"/>
    </source>
</evidence>
<dbReference type="STRING" id="185007.SAMN02910350_00546"/>
<feature type="domain" description="Cellulase Ig-like" evidence="10">
    <location>
        <begin position="2"/>
        <end position="81"/>
    </location>
</feature>
<feature type="domain" description="Glycoside hydrolase family 9" evidence="9">
    <location>
        <begin position="92"/>
        <end position="544"/>
    </location>
</feature>
<dbReference type="Proteomes" id="UP000184185">
    <property type="component" value="Unassembled WGS sequence"/>
</dbReference>
<dbReference type="InterPro" id="IPR008928">
    <property type="entry name" value="6-hairpin_glycosidase_sf"/>
</dbReference>
<dbReference type="CDD" id="cd02850">
    <property type="entry name" value="E_set_Cellulase_N"/>
    <property type="match status" value="1"/>
</dbReference>
<feature type="active site" evidence="7">
    <location>
        <position position="522"/>
    </location>
</feature>
<dbReference type="RefSeq" id="WP_072911007.1">
    <property type="nucleotide sequence ID" value="NZ_FQYQ01000001.1"/>
</dbReference>
<dbReference type="SUPFAM" id="SSF48208">
    <property type="entry name" value="Six-hairpin glycosidases"/>
    <property type="match status" value="1"/>
</dbReference>
<dbReference type="EMBL" id="FQYQ01000001">
    <property type="protein sequence ID" value="SHI32464.1"/>
    <property type="molecule type" value="Genomic_DNA"/>
</dbReference>
<evidence type="ECO:0000259" key="10">
    <source>
        <dbReference type="Pfam" id="PF02927"/>
    </source>
</evidence>
<dbReference type="EC" id="3.2.1.4" evidence="8"/>
<protein>
    <recommendedName>
        <fullName evidence="8">Endoglucanase</fullName>
        <ecNumber evidence="8">3.2.1.4</ecNumber>
    </recommendedName>
</protein>
<feature type="active site" evidence="7">
    <location>
        <position position="531"/>
    </location>
</feature>
<dbReference type="InterPro" id="IPR033126">
    <property type="entry name" value="Glyco_hydro_9_Asp/Glu_AS"/>
</dbReference>
<dbReference type="Gene3D" id="2.60.40.10">
    <property type="entry name" value="Immunoglobulins"/>
    <property type="match status" value="1"/>
</dbReference>
<evidence type="ECO:0000256" key="4">
    <source>
        <dbReference type="ARBA" id="ARBA00023277"/>
    </source>
</evidence>
<dbReference type="SUPFAM" id="SSF81296">
    <property type="entry name" value="E set domains"/>
    <property type="match status" value="1"/>
</dbReference>
<comment type="similarity">
    <text evidence="1 7 8">Belongs to the glycosyl hydrolase 9 (cellulase E) family.</text>
</comment>
<dbReference type="GO" id="GO:0030245">
    <property type="term" value="P:cellulose catabolic process"/>
    <property type="evidence" value="ECO:0007669"/>
    <property type="project" value="UniProtKB-KW"/>
</dbReference>
<gene>
    <name evidence="11" type="ORF">SAMN02745725_00136</name>
</gene>
<dbReference type="InterPro" id="IPR012341">
    <property type="entry name" value="6hp_glycosidase-like_sf"/>
</dbReference>
<accession>A0A1M6A7H5</accession>
<dbReference type="InterPro" id="IPR001701">
    <property type="entry name" value="Glyco_hydro_9"/>
</dbReference>
<dbReference type="PANTHER" id="PTHR22298">
    <property type="entry name" value="ENDO-1,4-BETA-GLUCANASE"/>
    <property type="match status" value="1"/>
</dbReference>
<dbReference type="InterPro" id="IPR014756">
    <property type="entry name" value="Ig_E-set"/>
</dbReference>
<evidence type="ECO:0000256" key="8">
    <source>
        <dbReference type="RuleBase" id="RU361166"/>
    </source>
</evidence>
<keyword evidence="2 7" id="KW-0378">Hydrolase</keyword>
<evidence type="ECO:0000313" key="11">
    <source>
        <dbReference type="EMBL" id="SHI32464.1"/>
    </source>
</evidence>
<keyword evidence="5 7" id="KW-0326">Glycosidase</keyword>
<evidence type="ECO:0000256" key="6">
    <source>
        <dbReference type="ARBA" id="ARBA00023326"/>
    </source>
</evidence>
<dbReference type="Gene3D" id="1.50.10.10">
    <property type="match status" value="1"/>
</dbReference>
<dbReference type="InterPro" id="IPR004197">
    <property type="entry name" value="Cellulase_Ig-like"/>
</dbReference>
<proteinExistence type="inferred from homology"/>
<keyword evidence="4 7" id="KW-0119">Carbohydrate metabolism</keyword>
<evidence type="ECO:0000256" key="1">
    <source>
        <dbReference type="ARBA" id="ARBA00007072"/>
    </source>
</evidence>
<keyword evidence="3 8" id="KW-0136">Cellulose degradation</keyword>
<keyword evidence="6 7" id="KW-0624">Polysaccharide degradation</keyword>